<dbReference type="EMBL" id="OFSQ01000019">
    <property type="protein sequence ID" value="SOY52249.1"/>
    <property type="molecule type" value="Genomic_DNA"/>
</dbReference>
<proteinExistence type="predicted"/>
<evidence type="ECO:0000313" key="3">
    <source>
        <dbReference type="Proteomes" id="UP000256780"/>
    </source>
</evidence>
<feature type="region of interest" description="Disordered" evidence="1">
    <location>
        <begin position="1"/>
        <end position="32"/>
    </location>
</feature>
<feature type="region of interest" description="Disordered" evidence="1">
    <location>
        <begin position="44"/>
        <end position="64"/>
    </location>
</feature>
<sequence length="155" mass="17088">MIRRNGCCRPCSTSRATRSVPGRSTPRRATAGAATAIMPASRPARLSATTPPTGNWAIPRSSGSRTTACSAPKACPAGPWTPCAPMRIAAGRWETTRSWRSWRDMPPGACNRCRKDAPRRCKPRSQMSLKRHKIYVSPFNRFTETVRQLMCSDPV</sequence>
<name>A0A975X1Q2_9BURK</name>
<dbReference type="Proteomes" id="UP000256780">
    <property type="component" value="Chromosome CBM2587_a"/>
</dbReference>
<gene>
    <name evidence="2" type="ORF">CBM2587_A260062</name>
</gene>
<organism evidence="2 3">
    <name type="scientific">Cupriavidus taiwanensis</name>
    <dbReference type="NCBI Taxonomy" id="164546"/>
    <lineage>
        <taxon>Bacteria</taxon>
        <taxon>Pseudomonadati</taxon>
        <taxon>Pseudomonadota</taxon>
        <taxon>Betaproteobacteria</taxon>
        <taxon>Burkholderiales</taxon>
        <taxon>Burkholderiaceae</taxon>
        <taxon>Cupriavidus</taxon>
    </lineage>
</organism>
<dbReference type="AlphaFoldDB" id="A0A975X1Q2"/>
<protein>
    <submittedName>
        <fullName evidence="2">Uncharacterized protein</fullName>
    </submittedName>
</protein>
<reference evidence="2 3" key="1">
    <citation type="submission" date="2018-01" db="EMBL/GenBank/DDBJ databases">
        <authorList>
            <person name="Clerissi C."/>
        </authorList>
    </citation>
    <scope>NUCLEOTIDE SEQUENCE [LARGE SCALE GENOMIC DNA]</scope>
    <source>
        <strain evidence="2">Cupriavidus sp. LMG 19464</strain>
    </source>
</reference>
<accession>A0A975X1Q2</accession>
<feature type="compositionally biased region" description="Low complexity" evidence="1">
    <location>
        <begin position="22"/>
        <end position="32"/>
    </location>
</feature>
<comment type="caution">
    <text evidence="2">The sequence shown here is derived from an EMBL/GenBank/DDBJ whole genome shotgun (WGS) entry which is preliminary data.</text>
</comment>
<evidence type="ECO:0000256" key="1">
    <source>
        <dbReference type="SAM" id="MobiDB-lite"/>
    </source>
</evidence>
<evidence type="ECO:0000313" key="2">
    <source>
        <dbReference type="EMBL" id="SOY52249.1"/>
    </source>
</evidence>